<keyword evidence="2" id="KW-1185">Reference proteome</keyword>
<organism evidence="1 2">
    <name type="scientific">Pantoea eucrina</name>
    <dbReference type="NCBI Taxonomy" id="472693"/>
    <lineage>
        <taxon>Bacteria</taxon>
        <taxon>Pseudomonadati</taxon>
        <taxon>Pseudomonadota</taxon>
        <taxon>Gammaproteobacteria</taxon>
        <taxon>Enterobacterales</taxon>
        <taxon>Erwiniaceae</taxon>
        <taxon>Pantoea</taxon>
    </lineage>
</organism>
<gene>
    <name evidence="1" type="ORF">JJB79_12095</name>
</gene>
<dbReference type="GeneID" id="84689795"/>
<protein>
    <submittedName>
        <fullName evidence="1">DUF535 domain-containing protein</fullName>
    </submittedName>
</protein>
<sequence>MTTITHTKSGDLSSPALFFPLISGKLRPDNLWHSGRFRTKFALRTALYPFTTLTYLQQLAQLPFLPQLMASQGLLPAKPHRPYLCSRFSVAQRARAIVQHYQHVAQLDNPALRQLMLNPAGTPVAQLSGKNEEQFTIACSSGYYDREGELTLTLHYQSMLLASLSFSLIGGPQRCTLFIGGLQGPRKHIPSEAIREATKAAHGLFPKRVLMEALFLLAEACGAEAIAAVGDTTHVFRSLRYRHSKGDKFFASYSEFWLSLGGEERADGCFTLPLQMERKALEEIASKKRAEYRRRYTLLDSLKEQVQQAAGCAHRADRAA</sequence>
<comment type="caution">
    <text evidence="1">The sequence shown here is derived from an EMBL/GenBank/DDBJ whole genome shotgun (WGS) entry which is preliminary data.</text>
</comment>
<accession>A0ABS1Z6U3</accession>
<dbReference type="EMBL" id="JAFCXS010000008">
    <property type="protein sequence ID" value="MBM0748150.1"/>
    <property type="molecule type" value="Genomic_DNA"/>
</dbReference>
<proteinExistence type="predicted"/>
<reference evidence="1 2" key="1">
    <citation type="submission" date="2021-01" db="EMBL/GenBank/DDBJ databases">
        <title>Complete genome sequence of Pantoea eucrina OB49, a heavy metal tolerant bacterium with PGPR potential isolated from wheat in Algeria.</title>
        <authorList>
            <person name="Lekired A."/>
            <person name="Ouzari I.H."/>
        </authorList>
    </citation>
    <scope>NUCLEOTIDE SEQUENCE [LARGE SCALE GENOMIC DNA]</scope>
    <source>
        <strain evidence="1 2">OB49</strain>
    </source>
</reference>
<dbReference type="RefSeq" id="WP_039381622.1">
    <property type="nucleotide sequence ID" value="NZ_CP083448.1"/>
</dbReference>
<name>A0ABS1Z6U3_9GAMM</name>
<evidence type="ECO:0000313" key="2">
    <source>
        <dbReference type="Proteomes" id="UP000809137"/>
    </source>
</evidence>
<dbReference type="PANTHER" id="PTHR38785:SF1">
    <property type="entry name" value="HOMOLOG OF VIRK"/>
    <property type="match status" value="1"/>
</dbReference>
<dbReference type="PANTHER" id="PTHR38785">
    <property type="entry name" value="HOMOLOG OF VIRK"/>
    <property type="match status" value="1"/>
</dbReference>
<dbReference type="Pfam" id="PF04393">
    <property type="entry name" value="DUF535"/>
    <property type="match status" value="1"/>
</dbReference>
<dbReference type="Proteomes" id="UP000809137">
    <property type="component" value="Unassembled WGS sequence"/>
</dbReference>
<evidence type="ECO:0000313" key="1">
    <source>
        <dbReference type="EMBL" id="MBM0748150.1"/>
    </source>
</evidence>
<dbReference type="InterPro" id="IPR007488">
    <property type="entry name" value="DUF535"/>
</dbReference>